<dbReference type="PANTHER" id="PTHR30055">
    <property type="entry name" value="HTH-TYPE TRANSCRIPTIONAL REGULATOR RUTR"/>
    <property type="match status" value="1"/>
</dbReference>
<dbReference type="SUPFAM" id="SSF48498">
    <property type="entry name" value="Tetracyclin repressor-like, C-terminal domain"/>
    <property type="match status" value="1"/>
</dbReference>
<dbReference type="RefSeq" id="WP_182512946.1">
    <property type="nucleotide sequence ID" value="NZ_JACJIQ010000007.1"/>
</dbReference>
<dbReference type="GO" id="GO:0003700">
    <property type="term" value="F:DNA-binding transcription factor activity"/>
    <property type="evidence" value="ECO:0007669"/>
    <property type="project" value="TreeGrafter"/>
</dbReference>
<dbReference type="InterPro" id="IPR050109">
    <property type="entry name" value="HTH-type_TetR-like_transc_reg"/>
</dbReference>
<name>A0A839GRB1_9BACT</name>
<evidence type="ECO:0000256" key="2">
    <source>
        <dbReference type="ARBA" id="ARBA00023125"/>
    </source>
</evidence>
<feature type="DNA-binding region" description="H-T-H motif" evidence="4">
    <location>
        <begin position="48"/>
        <end position="67"/>
    </location>
</feature>
<dbReference type="InterPro" id="IPR036271">
    <property type="entry name" value="Tet_transcr_reg_TetR-rel_C_sf"/>
</dbReference>
<sequence length="203" mass="22913">MFLLKQLLILNKRSINMSKRVLQRETSVHAILEAAVELFAEHGFEGTSIRQIAVKAGISLGLLYNYFSSKEELLKAIILRGRKSEKLEKPEGLTPFQALEHQVRNFFQELQQQPTYWRLLYLLRLQPSLKNSLGAELEKETQAQANSLVSQLAAAGSHSPSAEAALMLATLDGIAQQYLTVPNFPLQDVMIRYLLQLKNHLNA</sequence>
<dbReference type="InterPro" id="IPR009057">
    <property type="entry name" value="Homeodomain-like_sf"/>
</dbReference>
<proteinExistence type="predicted"/>
<dbReference type="InterPro" id="IPR023772">
    <property type="entry name" value="DNA-bd_HTH_TetR-type_CS"/>
</dbReference>
<dbReference type="PANTHER" id="PTHR30055:SF234">
    <property type="entry name" value="HTH-TYPE TRANSCRIPTIONAL REGULATOR BETI"/>
    <property type="match status" value="1"/>
</dbReference>
<keyword evidence="1" id="KW-0805">Transcription regulation</keyword>
<keyword evidence="2 4" id="KW-0238">DNA-binding</keyword>
<dbReference type="PROSITE" id="PS01081">
    <property type="entry name" value="HTH_TETR_1"/>
    <property type="match status" value="1"/>
</dbReference>
<protein>
    <submittedName>
        <fullName evidence="6">AcrR family transcriptional regulator</fullName>
    </submittedName>
</protein>
<dbReference type="PRINTS" id="PR00455">
    <property type="entry name" value="HTHTETR"/>
</dbReference>
<accession>A0A839GRB1</accession>
<gene>
    <name evidence="6" type="ORF">FHS90_002109</name>
</gene>
<evidence type="ECO:0000256" key="4">
    <source>
        <dbReference type="PROSITE-ProRule" id="PRU00335"/>
    </source>
</evidence>
<dbReference type="InterPro" id="IPR001647">
    <property type="entry name" value="HTH_TetR"/>
</dbReference>
<dbReference type="PROSITE" id="PS50977">
    <property type="entry name" value="HTH_TETR_2"/>
    <property type="match status" value="1"/>
</dbReference>
<evidence type="ECO:0000256" key="3">
    <source>
        <dbReference type="ARBA" id="ARBA00023163"/>
    </source>
</evidence>
<keyword evidence="3" id="KW-0804">Transcription</keyword>
<dbReference type="GO" id="GO:0000976">
    <property type="term" value="F:transcription cis-regulatory region binding"/>
    <property type="evidence" value="ECO:0007669"/>
    <property type="project" value="TreeGrafter"/>
</dbReference>
<evidence type="ECO:0000313" key="6">
    <source>
        <dbReference type="EMBL" id="MBA9077396.1"/>
    </source>
</evidence>
<dbReference type="Proteomes" id="UP000563094">
    <property type="component" value="Unassembled WGS sequence"/>
</dbReference>
<feature type="domain" description="HTH tetR-type" evidence="5">
    <location>
        <begin position="25"/>
        <end position="85"/>
    </location>
</feature>
<dbReference type="EMBL" id="JACJIQ010000007">
    <property type="protein sequence ID" value="MBA9077396.1"/>
    <property type="molecule type" value="Genomic_DNA"/>
</dbReference>
<dbReference type="Gene3D" id="1.10.357.10">
    <property type="entry name" value="Tetracycline Repressor, domain 2"/>
    <property type="match status" value="1"/>
</dbReference>
<comment type="caution">
    <text evidence="6">The sequence shown here is derived from an EMBL/GenBank/DDBJ whole genome shotgun (WGS) entry which is preliminary data.</text>
</comment>
<reference evidence="6 7" key="1">
    <citation type="submission" date="2020-08" db="EMBL/GenBank/DDBJ databases">
        <title>Genomic Encyclopedia of Type Strains, Phase IV (KMG-IV): sequencing the most valuable type-strain genomes for metagenomic binning, comparative biology and taxonomic classification.</title>
        <authorList>
            <person name="Goeker M."/>
        </authorList>
    </citation>
    <scope>NUCLEOTIDE SEQUENCE [LARGE SCALE GENOMIC DNA]</scope>
    <source>
        <strain evidence="6 7">DSM 29854</strain>
    </source>
</reference>
<keyword evidence="7" id="KW-1185">Reference proteome</keyword>
<evidence type="ECO:0000259" key="5">
    <source>
        <dbReference type="PROSITE" id="PS50977"/>
    </source>
</evidence>
<dbReference type="Pfam" id="PF00440">
    <property type="entry name" value="TetR_N"/>
    <property type="match status" value="1"/>
</dbReference>
<evidence type="ECO:0000256" key="1">
    <source>
        <dbReference type="ARBA" id="ARBA00023015"/>
    </source>
</evidence>
<evidence type="ECO:0000313" key="7">
    <source>
        <dbReference type="Proteomes" id="UP000563094"/>
    </source>
</evidence>
<organism evidence="6 7">
    <name type="scientific">Rufibacter quisquiliarum</name>
    <dbReference type="NCBI Taxonomy" id="1549639"/>
    <lineage>
        <taxon>Bacteria</taxon>
        <taxon>Pseudomonadati</taxon>
        <taxon>Bacteroidota</taxon>
        <taxon>Cytophagia</taxon>
        <taxon>Cytophagales</taxon>
        <taxon>Hymenobacteraceae</taxon>
        <taxon>Rufibacter</taxon>
    </lineage>
</organism>
<dbReference type="AlphaFoldDB" id="A0A839GRB1"/>
<dbReference type="SUPFAM" id="SSF46689">
    <property type="entry name" value="Homeodomain-like"/>
    <property type="match status" value="1"/>
</dbReference>